<proteinExistence type="predicted"/>
<name>A0A8A3NUA3_9HELO</name>
<dbReference type="OrthoDB" id="2129688at2759"/>
<keyword evidence="2" id="KW-1185">Reference proteome</keyword>
<accession>A0A8A3NUA3</accession>
<evidence type="ECO:0000313" key="1">
    <source>
        <dbReference type="EMBL" id="QSZ29275.1"/>
    </source>
</evidence>
<evidence type="ECO:0000313" key="2">
    <source>
        <dbReference type="Proteomes" id="UP000672032"/>
    </source>
</evidence>
<gene>
    <name evidence="1" type="ORF">DSL72_003787</name>
</gene>
<dbReference type="EMBL" id="CP063405">
    <property type="protein sequence ID" value="QSZ29275.1"/>
    <property type="molecule type" value="Genomic_DNA"/>
</dbReference>
<evidence type="ECO:0008006" key="3">
    <source>
        <dbReference type="Google" id="ProtNLM"/>
    </source>
</evidence>
<dbReference type="AlphaFoldDB" id="A0A8A3NUA3"/>
<protein>
    <recommendedName>
        <fullName evidence="3">BTB domain-containing protein</fullName>
    </recommendedName>
</protein>
<dbReference type="Proteomes" id="UP000672032">
    <property type="component" value="Chromosome 1"/>
</dbReference>
<reference evidence="1" key="1">
    <citation type="submission" date="2020-10" db="EMBL/GenBank/DDBJ databases">
        <title>Genome Sequence of Monilinia vaccinii-corymbosi Sheds Light on Mummy Berry Disease Infection of Blueberry and Mating Type.</title>
        <authorList>
            <person name="Yow A.G."/>
            <person name="Zhang Y."/>
            <person name="Bansal K."/>
            <person name="Eacker S.M."/>
            <person name="Sullivan S."/>
            <person name="Liachko I."/>
            <person name="Cubeta M.A."/>
            <person name="Rollins J.A."/>
            <person name="Ashrafi H."/>
        </authorList>
    </citation>
    <scope>NUCLEOTIDE SEQUENCE</scope>
    <source>
        <strain evidence="1">RL-1</strain>
    </source>
</reference>
<organism evidence="1 2">
    <name type="scientific">Monilinia vaccinii-corymbosi</name>
    <dbReference type="NCBI Taxonomy" id="61207"/>
    <lineage>
        <taxon>Eukaryota</taxon>
        <taxon>Fungi</taxon>
        <taxon>Dikarya</taxon>
        <taxon>Ascomycota</taxon>
        <taxon>Pezizomycotina</taxon>
        <taxon>Leotiomycetes</taxon>
        <taxon>Helotiales</taxon>
        <taxon>Sclerotiniaceae</taxon>
        <taxon>Monilinia</taxon>
    </lineage>
</organism>
<sequence>MTSQVANTKSCDQAYARSESGNGYENVSRPAIFKFSCAGKEPDTRIVVFDREFHVDEIVLKMYSTWFRKSIEGNGRGNSTEFQLWKNDYVSVIAEDGDDWTLEPKSRSVSASDPERFEKKLDRFNHFCDPRRRRCNDENHFMDGSKRASLDSEAFYKLLCAMYHVRTSIASVEELVTVTSIADYYCALPIVSASIDASLLNDDGLFYRHRAYMFAEFEMDEALNAAVRLRHPVLFRELVVMAVSEWNVDIDPDRFKGLGNNIRLAIVTAAQRISAMSNKARSELYRASCNPFSDLTEEAADDIRQRLQGYLLAQLEKNPYRSCYVHYSEQMEYLQAIKSDDPENDSGDDSEFYGRALDSLINILGELLKVNLRLSPIPEPKEREGLLCAEVPDDELPWDATETYW</sequence>